<reference evidence="1 2" key="1">
    <citation type="submission" date="2024-10" db="EMBL/GenBank/DDBJ databases">
        <title>Updated reference genomes for cyclostephanoid diatoms.</title>
        <authorList>
            <person name="Roberts W.R."/>
            <person name="Alverson A.J."/>
        </authorList>
    </citation>
    <scope>NUCLEOTIDE SEQUENCE [LARGE SCALE GENOMIC DNA]</scope>
    <source>
        <strain evidence="1 2">AJA228-03</strain>
    </source>
</reference>
<accession>A0ABD3SSX6</accession>
<dbReference type="Proteomes" id="UP001530377">
    <property type="component" value="Unassembled WGS sequence"/>
</dbReference>
<organism evidence="1 2">
    <name type="scientific">Cyclostephanos tholiformis</name>
    <dbReference type="NCBI Taxonomy" id="382380"/>
    <lineage>
        <taxon>Eukaryota</taxon>
        <taxon>Sar</taxon>
        <taxon>Stramenopiles</taxon>
        <taxon>Ochrophyta</taxon>
        <taxon>Bacillariophyta</taxon>
        <taxon>Coscinodiscophyceae</taxon>
        <taxon>Thalassiosirophycidae</taxon>
        <taxon>Stephanodiscales</taxon>
        <taxon>Stephanodiscaceae</taxon>
        <taxon>Cyclostephanos</taxon>
    </lineage>
</organism>
<keyword evidence="2" id="KW-1185">Reference proteome</keyword>
<dbReference type="AlphaFoldDB" id="A0ABD3SSX6"/>
<evidence type="ECO:0000313" key="2">
    <source>
        <dbReference type="Proteomes" id="UP001530377"/>
    </source>
</evidence>
<dbReference type="EMBL" id="JALLPB020000004">
    <property type="protein sequence ID" value="KAL3827455.1"/>
    <property type="molecule type" value="Genomic_DNA"/>
</dbReference>
<name>A0ABD3SSX6_9STRA</name>
<protein>
    <submittedName>
        <fullName evidence="1">Uncharacterized protein</fullName>
    </submittedName>
</protein>
<proteinExistence type="predicted"/>
<comment type="caution">
    <text evidence="1">The sequence shown here is derived from an EMBL/GenBank/DDBJ whole genome shotgun (WGS) entry which is preliminary data.</text>
</comment>
<evidence type="ECO:0000313" key="1">
    <source>
        <dbReference type="EMBL" id="KAL3827455.1"/>
    </source>
</evidence>
<sequence>MSPFDEISHESSIDALSTSDFDVVLEAIGTALQLTSLAVYHVSFVAAFGIDKYDNSERGAGEHVGGLLHRQDNSIPTIADTSGTVYNVILPLFRMTM</sequence>
<gene>
    <name evidence="1" type="ORF">ACHAXA_003189</name>
</gene>